<dbReference type="PANTHER" id="PTHR33164:SF43">
    <property type="entry name" value="HTH-TYPE TRANSCRIPTIONAL REPRESSOR YETL"/>
    <property type="match status" value="1"/>
</dbReference>
<comment type="caution">
    <text evidence="3">The sequence shown here is derived from an EMBL/GenBank/DDBJ whole genome shotgun (WGS) entry which is preliminary data.</text>
</comment>
<dbReference type="SMART" id="SM00347">
    <property type="entry name" value="HTH_MARR"/>
    <property type="match status" value="1"/>
</dbReference>
<feature type="region of interest" description="Disordered" evidence="1">
    <location>
        <begin position="1"/>
        <end position="32"/>
    </location>
</feature>
<dbReference type="Pfam" id="PF01047">
    <property type="entry name" value="MarR"/>
    <property type="match status" value="1"/>
</dbReference>
<dbReference type="Gene3D" id="1.10.10.10">
    <property type="entry name" value="Winged helix-like DNA-binding domain superfamily/Winged helix DNA-binding domain"/>
    <property type="match status" value="1"/>
</dbReference>
<reference evidence="4" key="1">
    <citation type="journal article" date="2019" name="Int. J. Syst. Evol. Microbiol.">
        <title>The Global Catalogue of Microorganisms (GCM) 10K type strain sequencing project: providing services to taxonomists for standard genome sequencing and annotation.</title>
        <authorList>
            <consortium name="The Broad Institute Genomics Platform"/>
            <consortium name="The Broad Institute Genome Sequencing Center for Infectious Disease"/>
            <person name="Wu L."/>
            <person name="Ma J."/>
        </authorList>
    </citation>
    <scope>NUCLEOTIDE SEQUENCE [LARGE SCALE GENOMIC DNA]</scope>
    <source>
        <strain evidence="4">JCM 7356</strain>
    </source>
</reference>
<dbReference type="InterPro" id="IPR036388">
    <property type="entry name" value="WH-like_DNA-bd_sf"/>
</dbReference>
<dbReference type="Proteomes" id="UP001500305">
    <property type="component" value="Unassembled WGS sequence"/>
</dbReference>
<feature type="domain" description="HTH marR-type" evidence="2">
    <location>
        <begin position="38"/>
        <end position="168"/>
    </location>
</feature>
<dbReference type="InterPro" id="IPR036390">
    <property type="entry name" value="WH_DNA-bd_sf"/>
</dbReference>
<dbReference type="PANTHER" id="PTHR33164">
    <property type="entry name" value="TRANSCRIPTIONAL REGULATOR, MARR FAMILY"/>
    <property type="match status" value="1"/>
</dbReference>
<dbReference type="PROSITE" id="PS50995">
    <property type="entry name" value="HTH_MARR_2"/>
    <property type="match status" value="1"/>
</dbReference>
<dbReference type="SUPFAM" id="SSF46785">
    <property type="entry name" value="Winged helix' DNA-binding domain"/>
    <property type="match status" value="1"/>
</dbReference>
<proteinExistence type="predicted"/>
<organism evidence="3 4">
    <name type="scientific">Kitasatospora cystarginea</name>
    <dbReference type="NCBI Taxonomy" id="58350"/>
    <lineage>
        <taxon>Bacteria</taxon>
        <taxon>Bacillati</taxon>
        <taxon>Actinomycetota</taxon>
        <taxon>Actinomycetes</taxon>
        <taxon>Kitasatosporales</taxon>
        <taxon>Streptomycetaceae</taxon>
        <taxon>Kitasatospora</taxon>
    </lineage>
</organism>
<evidence type="ECO:0000313" key="3">
    <source>
        <dbReference type="EMBL" id="GAA2279163.1"/>
    </source>
</evidence>
<dbReference type="PRINTS" id="PR00598">
    <property type="entry name" value="HTHMARR"/>
</dbReference>
<dbReference type="RefSeq" id="WP_344641171.1">
    <property type="nucleotide sequence ID" value="NZ_BAAATR010000066.1"/>
</dbReference>
<dbReference type="EMBL" id="BAAATR010000066">
    <property type="protein sequence ID" value="GAA2279163.1"/>
    <property type="molecule type" value="Genomic_DNA"/>
</dbReference>
<dbReference type="InterPro" id="IPR039422">
    <property type="entry name" value="MarR/SlyA-like"/>
</dbReference>
<gene>
    <name evidence="3" type="ORF">GCM10010430_76440</name>
</gene>
<sequence>MNDSRNDGGRPGTHTTGDGVEPRPDDDADTGVVVPPEAARVWAAMSFLVLKQENRRAEVEEALGLSFFRVKALRRLLAGPLTMRELTDRLSTDKPYTTLVVDELERRGYVERSVHPVDRRSKIVSLTAAGTAAAERAESILTRPPRTLLALTPEELTVLEHIMTKLQQPQG</sequence>
<protein>
    <recommendedName>
        <fullName evidence="2">HTH marR-type domain-containing protein</fullName>
    </recommendedName>
</protein>
<dbReference type="InterPro" id="IPR000835">
    <property type="entry name" value="HTH_MarR-typ"/>
</dbReference>
<evidence type="ECO:0000313" key="4">
    <source>
        <dbReference type="Proteomes" id="UP001500305"/>
    </source>
</evidence>
<accession>A0ABP5RWM7</accession>
<keyword evidence="4" id="KW-1185">Reference proteome</keyword>
<evidence type="ECO:0000256" key="1">
    <source>
        <dbReference type="SAM" id="MobiDB-lite"/>
    </source>
</evidence>
<evidence type="ECO:0000259" key="2">
    <source>
        <dbReference type="PROSITE" id="PS50995"/>
    </source>
</evidence>
<name>A0ABP5RWM7_9ACTN</name>